<sequence length="387" mass="39673">MTSAPEPTASSENEPRGAVAATPSLSAATVPPTAPGLLGGLPRAVVLLVGGVSAVGIVAGMRALAWLIGPVFLALIIVIAAHPVQRWLRARGWPGWVATLALLLVIYVGLLALALVLLVSIGQLATVLPQYTAQFDALIASVEQALAGLGIGPAQIQAATSSVNVGSIVGALGGVLSGVSGVLTGVVLVLALLLFFIADASTFGLRLDSIGAERPNVVGALESFARGTRSYLVVTTVFGLIVAVLDTIALQIMGVPLAVLWGVLAFITNYIPNVGFVFGLVPPALLALLTGGWQLFVVVIVVYSVLNLVIQSLIQPRFVGNSVGLSATVTFVTLLFWAWVLGPLGALLAIPLTLLAKALLVDIDPRARWADALLRTNAAEPTPGPAA</sequence>
<dbReference type="GO" id="GO:0055085">
    <property type="term" value="P:transmembrane transport"/>
    <property type="evidence" value="ECO:0007669"/>
    <property type="project" value="TreeGrafter"/>
</dbReference>
<reference evidence="7" key="1">
    <citation type="submission" date="2020-02" db="EMBL/GenBank/DDBJ databases">
        <authorList>
            <person name="Meier V. D."/>
        </authorList>
    </citation>
    <scope>NUCLEOTIDE SEQUENCE</scope>
    <source>
        <strain evidence="7">AVDCRST_MAG32</strain>
    </source>
</reference>
<protein>
    <recommendedName>
        <fullName evidence="8">AI-2E family transporter</fullName>
    </recommendedName>
</protein>
<evidence type="ECO:0008006" key="8">
    <source>
        <dbReference type="Google" id="ProtNLM"/>
    </source>
</evidence>
<gene>
    <name evidence="7" type="ORF">AVDCRST_MAG32-2584</name>
</gene>
<dbReference type="InterPro" id="IPR002549">
    <property type="entry name" value="AI-2E-like"/>
</dbReference>
<evidence type="ECO:0000256" key="1">
    <source>
        <dbReference type="ARBA" id="ARBA00004141"/>
    </source>
</evidence>
<organism evidence="7">
    <name type="scientific">uncultured Nocardioides sp</name>
    <dbReference type="NCBI Taxonomy" id="198441"/>
    <lineage>
        <taxon>Bacteria</taxon>
        <taxon>Bacillati</taxon>
        <taxon>Actinomycetota</taxon>
        <taxon>Actinomycetes</taxon>
        <taxon>Propionibacteriales</taxon>
        <taxon>Nocardioidaceae</taxon>
        <taxon>Nocardioides</taxon>
        <taxon>environmental samples</taxon>
    </lineage>
</organism>
<dbReference type="GO" id="GO:0016020">
    <property type="term" value="C:membrane"/>
    <property type="evidence" value="ECO:0007669"/>
    <property type="project" value="UniProtKB-SubCell"/>
</dbReference>
<feature type="transmembrane region" description="Helical" evidence="6">
    <location>
        <begin position="258"/>
        <end position="281"/>
    </location>
</feature>
<dbReference type="EMBL" id="CADCUM010000100">
    <property type="protein sequence ID" value="CAA9395151.1"/>
    <property type="molecule type" value="Genomic_DNA"/>
</dbReference>
<feature type="transmembrane region" description="Helical" evidence="6">
    <location>
        <begin position="65"/>
        <end position="84"/>
    </location>
</feature>
<dbReference type="AlphaFoldDB" id="A0A6J4NR97"/>
<feature type="transmembrane region" description="Helical" evidence="6">
    <location>
        <begin position="293"/>
        <end position="314"/>
    </location>
</feature>
<name>A0A6J4NR97_9ACTN</name>
<evidence type="ECO:0000256" key="6">
    <source>
        <dbReference type="SAM" id="Phobius"/>
    </source>
</evidence>
<evidence type="ECO:0000256" key="5">
    <source>
        <dbReference type="ARBA" id="ARBA00023136"/>
    </source>
</evidence>
<comment type="similarity">
    <text evidence="2">Belongs to the autoinducer-2 exporter (AI-2E) (TC 2.A.86) family.</text>
</comment>
<keyword evidence="4 6" id="KW-1133">Transmembrane helix</keyword>
<evidence type="ECO:0000256" key="4">
    <source>
        <dbReference type="ARBA" id="ARBA00022989"/>
    </source>
</evidence>
<accession>A0A6J4NR97</accession>
<keyword evidence="3 6" id="KW-0812">Transmembrane</keyword>
<dbReference type="PANTHER" id="PTHR21716:SF64">
    <property type="entry name" value="AI-2 TRANSPORT PROTEIN TQSA"/>
    <property type="match status" value="1"/>
</dbReference>
<feature type="transmembrane region" description="Helical" evidence="6">
    <location>
        <begin position="41"/>
        <end position="59"/>
    </location>
</feature>
<feature type="transmembrane region" description="Helical" evidence="6">
    <location>
        <begin position="334"/>
        <end position="360"/>
    </location>
</feature>
<evidence type="ECO:0000313" key="7">
    <source>
        <dbReference type="EMBL" id="CAA9395151.1"/>
    </source>
</evidence>
<dbReference type="PANTHER" id="PTHR21716">
    <property type="entry name" value="TRANSMEMBRANE PROTEIN"/>
    <property type="match status" value="1"/>
</dbReference>
<keyword evidence="5 6" id="KW-0472">Membrane</keyword>
<comment type="subcellular location">
    <subcellularLocation>
        <location evidence="1">Membrane</location>
        <topology evidence="1">Multi-pass membrane protein</topology>
    </subcellularLocation>
</comment>
<feature type="transmembrane region" description="Helical" evidence="6">
    <location>
        <begin position="96"/>
        <end position="121"/>
    </location>
</feature>
<evidence type="ECO:0000256" key="3">
    <source>
        <dbReference type="ARBA" id="ARBA00022692"/>
    </source>
</evidence>
<proteinExistence type="inferred from homology"/>
<dbReference type="Pfam" id="PF01594">
    <property type="entry name" value="AI-2E_transport"/>
    <property type="match status" value="1"/>
</dbReference>
<feature type="transmembrane region" description="Helical" evidence="6">
    <location>
        <begin position="168"/>
        <end position="197"/>
    </location>
</feature>
<feature type="transmembrane region" description="Helical" evidence="6">
    <location>
        <begin position="231"/>
        <end position="252"/>
    </location>
</feature>
<evidence type="ECO:0000256" key="2">
    <source>
        <dbReference type="ARBA" id="ARBA00009773"/>
    </source>
</evidence>